<dbReference type="Pfam" id="PF00348">
    <property type="entry name" value="polyprenyl_synt"/>
    <property type="match status" value="1"/>
</dbReference>
<evidence type="ECO:0000256" key="2">
    <source>
        <dbReference type="ARBA" id="ARBA00006706"/>
    </source>
</evidence>
<dbReference type="SFLD" id="SFLDS00005">
    <property type="entry name" value="Isoprenoid_Synthase_Type_I"/>
    <property type="match status" value="1"/>
</dbReference>
<dbReference type="STRING" id="246786.GS18_0217605"/>
<keyword evidence="4" id="KW-0479">Metal-binding</keyword>
<sequence>MENKKLLHLLLSFIEAKKTFPFAQLTNLHYTAFGGKEDEVVHLSGAVELLALSFDILDDLEDLDNFEEPWMKIDSSVALNAATALYTVSLKMADELHSPYKGMIISVFHRLALQAMEGQHADLENRIETEEECTSMIEKKSGSLVALASVSGAMLATGEEQAIVEKYSYQIGLAAQIENDYRDLFHLHKNDLSSQKKSLALLYINREFNEHSKELSRFIAEGKSYEEQYGDAAAFKSKLFQSGVVHYLNVIKQIALQKASTLLAELPLPQHQIELLKSHLIINQSENKRRD</sequence>
<keyword evidence="3 6" id="KW-0808">Transferase</keyword>
<comment type="cofactor">
    <cofactor evidence="1">
        <name>Mg(2+)</name>
        <dbReference type="ChEBI" id="CHEBI:18420"/>
    </cofactor>
</comment>
<evidence type="ECO:0000256" key="4">
    <source>
        <dbReference type="ARBA" id="ARBA00022723"/>
    </source>
</evidence>
<name>A0A084GKF1_METID</name>
<dbReference type="GO" id="GO:0004659">
    <property type="term" value="F:prenyltransferase activity"/>
    <property type="evidence" value="ECO:0007669"/>
    <property type="project" value="InterPro"/>
</dbReference>
<dbReference type="GO" id="GO:0008299">
    <property type="term" value="P:isoprenoid biosynthetic process"/>
    <property type="evidence" value="ECO:0007669"/>
    <property type="project" value="InterPro"/>
</dbReference>
<reference evidence="7 8" key="1">
    <citation type="journal article" date="2005" name="Int. J. Syst. Evol. Microbiol.">
        <title>Bacillus cibi sp. nov., isolated from jeotgal, a traditional Korean fermented seafood.</title>
        <authorList>
            <person name="Yoon J.H."/>
            <person name="Lee C.H."/>
            <person name="Oh T.K."/>
        </authorList>
    </citation>
    <scope>NUCLEOTIDE SEQUENCE [LARGE SCALE GENOMIC DNA]</scope>
    <source>
        <strain evidence="7 8">DSM 16189</strain>
    </source>
</reference>
<dbReference type="GO" id="GO:0046872">
    <property type="term" value="F:metal ion binding"/>
    <property type="evidence" value="ECO:0007669"/>
    <property type="project" value="UniProtKB-KW"/>
</dbReference>
<evidence type="ECO:0000256" key="3">
    <source>
        <dbReference type="ARBA" id="ARBA00022679"/>
    </source>
</evidence>
<proteinExistence type="inferred from homology"/>
<protein>
    <recommendedName>
        <fullName evidence="9">Isoprenyl transferase</fullName>
    </recommendedName>
</protein>
<comment type="similarity">
    <text evidence="2 6">Belongs to the FPP/GGPP synthase family.</text>
</comment>
<keyword evidence="8" id="KW-1185">Reference proteome</keyword>
<keyword evidence="5" id="KW-0460">Magnesium</keyword>
<dbReference type="Proteomes" id="UP000028549">
    <property type="component" value="Unassembled WGS sequence"/>
</dbReference>
<evidence type="ECO:0000313" key="8">
    <source>
        <dbReference type="Proteomes" id="UP000028549"/>
    </source>
</evidence>
<comment type="caution">
    <text evidence="7">The sequence shown here is derived from an EMBL/GenBank/DDBJ whole genome shotgun (WGS) entry which is preliminary data.</text>
</comment>
<evidence type="ECO:0000313" key="7">
    <source>
        <dbReference type="EMBL" id="KEZ47813.1"/>
    </source>
</evidence>
<gene>
    <name evidence="7" type="ORF">GS18_0217605</name>
</gene>
<evidence type="ECO:0000256" key="5">
    <source>
        <dbReference type="ARBA" id="ARBA00022842"/>
    </source>
</evidence>
<dbReference type="AlphaFoldDB" id="A0A084GKF1"/>
<evidence type="ECO:0008006" key="9">
    <source>
        <dbReference type="Google" id="ProtNLM"/>
    </source>
</evidence>
<dbReference type="EMBL" id="JNVC02000015">
    <property type="protein sequence ID" value="KEZ47813.1"/>
    <property type="molecule type" value="Genomic_DNA"/>
</dbReference>
<organism evidence="7 8">
    <name type="scientific">Metabacillus indicus</name>
    <name type="common">Bacillus indicus</name>
    <dbReference type="NCBI Taxonomy" id="246786"/>
    <lineage>
        <taxon>Bacteria</taxon>
        <taxon>Bacillati</taxon>
        <taxon>Bacillota</taxon>
        <taxon>Bacilli</taxon>
        <taxon>Bacillales</taxon>
        <taxon>Bacillaceae</taxon>
        <taxon>Metabacillus</taxon>
    </lineage>
</organism>
<dbReference type="PANTHER" id="PTHR12001">
    <property type="entry name" value="GERANYLGERANYL PYROPHOSPHATE SYNTHASE"/>
    <property type="match status" value="1"/>
</dbReference>
<dbReference type="InterPro" id="IPR033965">
    <property type="entry name" value="ComQ"/>
</dbReference>
<dbReference type="SFLD" id="SFLDG01211">
    <property type="entry name" value="Competence_Regulatory_Protein"/>
    <property type="match status" value="1"/>
</dbReference>
<dbReference type="PANTHER" id="PTHR12001:SF69">
    <property type="entry name" value="ALL TRANS-POLYPRENYL-DIPHOSPHATE SYNTHASE PDSS1"/>
    <property type="match status" value="1"/>
</dbReference>
<dbReference type="InterPro" id="IPR000092">
    <property type="entry name" value="Polyprenyl_synt"/>
</dbReference>
<dbReference type="InterPro" id="IPR008949">
    <property type="entry name" value="Isoprenoid_synthase_dom_sf"/>
</dbReference>
<dbReference type="CDD" id="cd00867">
    <property type="entry name" value="Trans_IPPS"/>
    <property type="match status" value="1"/>
</dbReference>
<accession>A0A084GKF1</accession>
<evidence type="ECO:0000256" key="1">
    <source>
        <dbReference type="ARBA" id="ARBA00001946"/>
    </source>
</evidence>
<dbReference type="Gene3D" id="1.10.600.10">
    <property type="entry name" value="Farnesyl Diphosphate Synthase"/>
    <property type="match status" value="1"/>
</dbReference>
<dbReference type="SUPFAM" id="SSF48576">
    <property type="entry name" value="Terpenoid synthases"/>
    <property type="match status" value="1"/>
</dbReference>
<evidence type="ECO:0000256" key="6">
    <source>
        <dbReference type="RuleBase" id="RU004466"/>
    </source>
</evidence>